<proteinExistence type="inferred from homology"/>
<evidence type="ECO:0000256" key="13">
    <source>
        <dbReference type="ARBA" id="ARBA00023329"/>
    </source>
</evidence>
<evidence type="ECO:0000256" key="1">
    <source>
        <dbReference type="ARBA" id="ARBA00004299"/>
    </source>
</evidence>
<feature type="region of interest" description="Disordered" evidence="16">
    <location>
        <begin position="595"/>
        <end position="626"/>
    </location>
</feature>
<evidence type="ECO:0000256" key="2">
    <source>
        <dbReference type="ARBA" id="ARBA00004397"/>
    </source>
</evidence>
<dbReference type="Gene3D" id="2.130.10.10">
    <property type="entry name" value="YVTN repeat-like/Quinoprotein amine dehydrogenase"/>
    <property type="match status" value="1"/>
</dbReference>
<evidence type="ECO:0000256" key="15">
    <source>
        <dbReference type="PROSITE-ProRule" id="PRU00221"/>
    </source>
</evidence>
<reference evidence="17" key="1">
    <citation type="journal article" date="2022" name="G3 (Bethesda)">
        <title>High quality genome of the basidiomycete yeast Dioszegia hungarica PDD-24b-2 isolated from cloud water.</title>
        <authorList>
            <person name="Jarrige D."/>
            <person name="Haridas S."/>
            <person name="Bleykasten-Grosshans C."/>
            <person name="Joly M."/>
            <person name="Nadalig T."/>
            <person name="Sancelme M."/>
            <person name="Vuilleumier S."/>
            <person name="Grigoriev I.V."/>
            <person name="Amato P."/>
            <person name="Bringel F."/>
        </authorList>
    </citation>
    <scope>NUCLEOTIDE SEQUENCE</scope>
    <source>
        <strain evidence="17">PDD-24b-2</strain>
    </source>
</reference>
<feature type="compositionally biased region" description="Pro residues" evidence="16">
    <location>
        <begin position="1117"/>
        <end position="1146"/>
    </location>
</feature>
<keyword evidence="10" id="KW-0931">ER-Golgi transport</keyword>
<evidence type="ECO:0000313" key="17">
    <source>
        <dbReference type="EMBL" id="KAI9636109.1"/>
    </source>
</evidence>
<dbReference type="InterPro" id="IPR036322">
    <property type="entry name" value="WD40_repeat_dom_sf"/>
</dbReference>
<dbReference type="InterPro" id="IPR040251">
    <property type="entry name" value="SEC31-like"/>
</dbReference>
<keyword evidence="8" id="KW-0677">Repeat</keyword>
<evidence type="ECO:0000256" key="8">
    <source>
        <dbReference type="ARBA" id="ARBA00022737"/>
    </source>
</evidence>
<dbReference type="PROSITE" id="PS50082">
    <property type="entry name" value="WD_REPEATS_2"/>
    <property type="match status" value="2"/>
</dbReference>
<dbReference type="InterPro" id="IPR015943">
    <property type="entry name" value="WD40/YVTN_repeat-like_dom_sf"/>
</dbReference>
<dbReference type="GeneID" id="77726192"/>
<dbReference type="EMBL" id="JAKWFO010000005">
    <property type="protein sequence ID" value="KAI9636109.1"/>
    <property type="molecule type" value="Genomic_DNA"/>
</dbReference>
<organism evidence="17 18">
    <name type="scientific">Dioszegia hungarica</name>
    <dbReference type="NCBI Taxonomy" id="4972"/>
    <lineage>
        <taxon>Eukaryota</taxon>
        <taxon>Fungi</taxon>
        <taxon>Dikarya</taxon>
        <taxon>Basidiomycota</taxon>
        <taxon>Agaricomycotina</taxon>
        <taxon>Tremellomycetes</taxon>
        <taxon>Tremellales</taxon>
        <taxon>Bulleribasidiaceae</taxon>
        <taxon>Dioszegia</taxon>
    </lineage>
</organism>
<evidence type="ECO:0000256" key="6">
    <source>
        <dbReference type="ARBA" id="ARBA00022448"/>
    </source>
</evidence>
<evidence type="ECO:0000256" key="5">
    <source>
        <dbReference type="ARBA" id="ARBA00021236"/>
    </source>
</evidence>
<dbReference type="Pfam" id="PF00400">
    <property type="entry name" value="WD40"/>
    <property type="match status" value="1"/>
</dbReference>
<evidence type="ECO:0000256" key="12">
    <source>
        <dbReference type="ARBA" id="ARBA00023136"/>
    </source>
</evidence>
<feature type="repeat" description="WD" evidence="15">
    <location>
        <begin position="173"/>
        <end position="215"/>
    </location>
</feature>
<evidence type="ECO:0000256" key="9">
    <source>
        <dbReference type="ARBA" id="ARBA00022824"/>
    </source>
</evidence>
<evidence type="ECO:0000256" key="10">
    <source>
        <dbReference type="ARBA" id="ARBA00022892"/>
    </source>
</evidence>
<keyword evidence="7 15" id="KW-0853">WD repeat</keyword>
<evidence type="ECO:0000256" key="4">
    <source>
        <dbReference type="ARBA" id="ARBA00013507"/>
    </source>
</evidence>
<dbReference type="Proteomes" id="UP001164286">
    <property type="component" value="Unassembled WGS sequence"/>
</dbReference>
<sequence length="1403" mass="148542">MKLKDISRTATFAWDQTSSSSPLLVTGAVAGALDESFSNESQLEIWRPDFGGEGVGALRLGGEGQRGPEGSITVGSRFNRLAWSSPNASHAQGVIAAGMETGEINVYDPAKILAGADADAARIFRSDKHAGPVRGLDFNPIQKNLLLSGGINAELFIFDLNNPSSAPIPPGPASTKLGEITSLQWNPTVSRVFAASSSSGYTSVWDLKAGKEIVSLQYGGGAAKGGAVAGMAGLQVGARRGMSDPTRLITASEDDDSPIIMLWDLRNTRAPEKILSGHTKGVLSVAWCKQDADLLLSCGKDNRTLCWNPQTGEIVGELPSSSDWSFQTTWCPRNPDLLATASFDGHIGIHSLQTTQAPAAPTSKLSETATADDIFGALGDTDQVDDTANVLSLIQPPKWLRRPVSATFGYGGLLASTSNLTGATGKHQSGVAHLRKITTEPEIIERAEKLHAADGQKEQLESFCDGRASDKGDAAWKALQTLFKANSRDELVQLLGFSKEEVKKQVEEAIKKLPGGGVQAEATEPEADVEEESNLSTPKNETANATPSETSEAAPSGGAELTEKSLFDQLAADSGSADADGSDFFSSIASGSLRNPRLDSISTPKNEIAESSRAATVGSRPSSVRSESIKDNTFHIYPSGENDTDRLITQALVLGNFASAVDLCLASERYADALLLAVRGGPDLLQSTQKAYFAKRTTTTPFLRVFQSIVTEDLVDIVQNADLGEWRVAFVVLCTFAKDAEFNNLADQLGQRLQYKSTTLSSSDTAAAKEARQDATLCYLAARKLEKVVSIWSEEMREEESSSESSKDTTRYTAHALALQSFIEKVAVFTAATGYVDQDLMSPTQSTETAEAGARTYKLASLYNRYYEYADLLAAQGMVDIAAKYVKQTPADYRGASGSLDKARDRLFAAAGISSGSAQATQPAGPYGVPPAANLPPMPTQAPPASYQPNQSSFQPSFPQPPQQQQNNFTYNAPYQPSQQPQQQPQQQQQQPYQAAPSPYAPNGYGGPSQQQGQTGGYGLPNQQQQQYGAPPQAQPLGPPPRSNLINGTGANGTPPPPLPAAQRRDIPGWNDAPALSSAPKRPQSAAKVAPIMSPFPISDQQQQQYMQQPGQGNGQGPPPMGITPPPNRAAPGMLPPPPKGGPRPPSAQAQQQQQYQQPPPSAPPLNRTPTAGPPPPQRGSTPRAGPPPPGLSAGPPPPRALSPLGPGRGQQGQQGQYVQPSIAGQLRPTSAQGQQQAQQQAGPPPPGRAGPPPPNRAGSAMSVSQGAPQVRSPPSQSSPVMPPPPQAKALHPQGDRSHIPQEARGIYETLNEEMNRVKGANLPAPLQKIVADTERRLNIFFDALNNETVPKDAVQKMGQISAAIAARDLNGALALHVDMLTGATGEMTSWAPGVKQLIRLGV</sequence>
<feature type="compositionally biased region" description="Pro residues" evidence="16">
    <location>
        <begin position="1033"/>
        <end position="1042"/>
    </location>
</feature>
<feature type="compositionally biased region" description="Pro residues" evidence="16">
    <location>
        <begin position="1185"/>
        <end position="1201"/>
    </location>
</feature>
<feature type="compositionally biased region" description="Low complexity" evidence="16">
    <location>
        <begin position="1020"/>
        <end position="1032"/>
    </location>
</feature>
<feature type="compositionally biased region" description="Low complexity" evidence="16">
    <location>
        <begin position="1232"/>
        <end position="1242"/>
    </location>
</feature>
<comment type="function">
    <text evidence="14">Component of the coat protein complex II (COPII) which promotes the formation of transport vesicles from the endoplasmic reticulum (ER). The coat has two main functions, the physical deformation of the endoplasmic reticulum membrane into vesicles and the selection of cargo molecules.</text>
</comment>
<dbReference type="Gene3D" id="1.25.40.1030">
    <property type="match status" value="1"/>
</dbReference>
<evidence type="ECO:0000256" key="7">
    <source>
        <dbReference type="ARBA" id="ARBA00022574"/>
    </source>
</evidence>
<evidence type="ECO:0000256" key="14">
    <source>
        <dbReference type="ARBA" id="ARBA00025471"/>
    </source>
</evidence>
<keyword evidence="6" id="KW-0813">Transport</keyword>
<dbReference type="GO" id="GO:0005198">
    <property type="term" value="F:structural molecule activity"/>
    <property type="evidence" value="ECO:0007669"/>
    <property type="project" value="TreeGrafter"/>
</dbReference>
<dbReference type="SMART" id="SM00320">
    <property type="entry name" value="WD40"/>
    <property type="match status" value="4"/>
</dbReference>
<dbReference type="GO" id="GO:0090110">
    <property type="term" value="P:COPII-coated vesicle cargo loading"/>
    <property type="evidence" value="ECO:0007669"/>
    <property type="project" value="TreeGrafter"/>
</dbReference>
<comment type="subcellular location">
    <subcellularLocation>
        <location evidence="1">Cytoplasmic vesicle</location>
        <location evidence="1">COPII-coated vesicle membrane</location>
        <topology evidence="1">Peripheral membrane protein</topology>
        <orientation evidence="1">Cytoplasmic side</orientation>
    </subcellularLocation>
    <subcellularLocation>
        <location evidence="2">Endoplasmic reticulum membrane</location>
        <topology evidence="2">Peripheral membrane protein</topology>
        <orientation evidence="2">Cytoplasmic side</orientation>
    </subcellularLocation>
</comment>
<keyword evidence="9" id="KW-0256">Endoplasmic reticulum</keyword>
<evidence type="ECO:0000313" key="18">
    <source>
        <dbReference type="Proteomes" id="UP001164286"/>
    </source>
</evidence>
<dbReference type="PANTHER" id="PTHR13923">
    <property type="entry name" value="SEC31-RELATED PROTEIN"/>
    <property type="match status" value="1"/>
</dbReference>
<feature type="compositionally biased region" description="Pro residues" evidence="16">
    <location>
        <begin position="1243"/>
        <end position="1256"/>
    </location>
</feature>
<keyword evidence="18" id="KW-1185">Reference proteome</keyword>
<gene>
    <name evidence="17" type="ORF">MKK02DRAFT_25129</name>
</gene>
<feature type="compositionally biased region" description="Low complexity" evidence="16">
    <location>
        <begin position="1269"/>
        <end position="1280"/>
    </location>
</feature>
<dbReference type="SUPFAM" id="SSF50978">
    <property type="entry name" value="WD40 repeat-like"/>
    <property type="match status" value="1"/>
</dbReference>
<evidence type="ECO:0000256" key="11">
    <source>
        <dbReference type="ARBA" id="ARBA00022927"/>
    </source>
</evidence>
<dbReference type="InterPro" id="IPR001680">
    <property type="entry name" value="WD40_rpt"/>
</dbReference>
<evidence type="ECO:0000256" key="3">
    <source>
        <dbReference type="ARBA" id="ARBA00009358"/>
    </source>
</evidence>
<dbReference type="PANTHER" id="PTHR13923:SF11">
    <property type="entry name" value="SECRETORY 31, ISOFORM D"/>
    <property type="match status" value="1"/>
</dbReference>
<name>A0AA38HAZ7_9TREE</name>
<dbReference type="GO" id="GO:0030127">
    <property type="term" value="C:COPII vesicle coat"/>
    <property type="evidence" value="ECO:0007669"/>
    <property type="project" value="TreeGrafter"/>
</dbReference>
<dbReference type="Gene3D" id="1.20.940.10">
    <property type="entry name" value="Functional domain of the splicing factor Prp18"/>
    <property type="match status" value="1"/>
</dbReference>
<feature type="compositionally biased region" description="Low complexity" evidence="16">
    <location>
        <begin position="1147"/>
        <end position="1157"/>
    </location>
</feature>
<feature type="compositionally biased region" description="Polar residues" evidence="16">
    <location>
        <begin position="534"/>
        <end position="553"/>
    </location>
</feature>
<dbReference type="GO" id="GO:0070971">
    <property type="term" value="C:endoplasmic reticulum exit site"/>
    <property type="evidence" value="ECO:0007669"/>
    <property type="project" value="TreeGrafter"/>
</dbReference>
<keyword evidence="13" id="KW-0968">Cytoplasmic vesicle</keyword>
<comment type="similarity">
    <text evidence="3">Belongs to the WD repeat SEC31 family.</text>
</comment>
<feature type="compositionally biased region" description="Low complexity" evidence="16">
    <location>
        <begin position="948"/>
        <end position="1013"/>
    </location>
</feature>
<accession>A0AA38HAZ7</accession>
<dbReference type="GO" id="GO:0015031">
    <property type="term" value="P:protein transport"/>
    <property type="evidence" value="ECO:0007669"/>
    <property type="project" value="UniProtKB-KW"/>
</dbReference>
<feature type="compositionally biased region" description="Low complexity" evidence="16">
    <location>
        <begin position="1101"/>
        <end position="1111"/>
    </location>
</feature>
<keyword evidence="12" id="KW-0472">Membrane</keyword>
<feature type="compositionally biased region" description="Acidic residues" evidence="16">
    <location>
        <begin position="523"/>
        <end position="533"/>
    </location>
</feature>
<feature type="repeat" description="WD" evidence="15">
    <location>
        <begin position="275"/>
        <end position="317"/>
    </location>
</feature>
<dbReference type="RefSeq" id="XP_052945886.1">
    <property type="nucleotide sequence ID" value="XM_053086991.1"/>
</dbReference>
<dbReference type="GO" id="GO:0005789">
    <property type="term" value="C:endoplasmic reticulum membrane"/>
    <property type="evidence" value="ECO:0007669"/>
    <property type="project" value="UniProtKB-SubCell"/>
</dbReference>
<evidence type="ECO:0000256" key="16">
    <source>
        <dbReference type="SAM" id="MobiDB-lite"/>
    </source>
</evidence>
<feature type="compositionally biased region" description="Pro residues" evidence="16">
    <location>
        <begin position="933"/>
        <end position="942"/>
    </location>
</feature>
<dbReference type="GO" id="GO:0007029">
    <property type="term" value="P:endoplasmic reticulum organization"/>
    <property type="evidence" value="ECO:0007669"/>
    <property type="project" value="TreeGrafter"/>
</dbReference>
<keyword evidence="11" id="KW-0653">Protein transport</keyword>
<comment type="caution">
    <text evidence="17">The sequence shown here is derived from an EMBL/GenBank/DDBJ whole genome shotgun (WGS) entry which is preliminary data.</text>
</comment>
<protein>
    <recommendedName>
        <fullName evidence="5">Protein transport protein SEC31</fullName>
    </recommendedName>
    <alternativeName>
        <fullName evidence="4">Protein transport protein sec31</fullName>
    </alternativeName>
</protein>
<feature type="region of interest" description="Disordered" evidence="16">
    <location>
        <begin position="515"/>
        <end position="559"/>
    </location>
</feature>
<dbReference type="FunFam" id="2.130.10.10:FF:000193">
    <property type="entry name" value="Protein transport protein SEC31, putative"/>
    <property type="match status" value="1"/>
</dbReference>
<feature type="region of interest" description="Disordered" evidence="16">
    <location>
        <begin position="917"/>
        <end position="1299"/>
    </location>
</feature>